<accession>A0ABT1FNR6</accession>
<feature type="domain" description="Secretion system C-terminal sorting" evidence="2">
    <location>
        <begin position="288"/>
        <end position="361"/>
    </location>
</feature>
<keyword evidence="1" id="KW-0732">Signal</keyword>
<comment type="caution">
    <text evidence="3">The sequence shown here is derived from an EMBL/GenBank/DDBJ whole genome shotgun (WGS) entry which is preliminary data.</text>
</comment>
<dbReference type="Proteomes" id="UP001204772">
    <property type="component" value="Unassembled WGS sequence"/>
</dbReference>
<evidence type="ECO:0000313" key="3">
    <source>
        <dbReference type="EMBL" id="MCP1383408.1"/>
    </source>
</evidence>
<dbReference type="EMBL" id="JAMZEL010000004">
    <property type="protein sequence ID" value="MCP1383408.1"/>
    <property type="molecule type" value="Genomic_DNA"/>
</dbReference>
<feature type="chain" id="PRO_5047332510" evidence="1">
    <location>
        <begin position="20"/>
        <end position="364"/>
    </location>
</feature>
<organism evidence="3 4">
    <name type="scientific">Runella salmonicolor</name>
    <dbReference type="NCBI Taxonomy" id="2950278"/>
    <lineage>
        <taxon>Bacteria</taxon>
        <taxon>Pseudomonadati</taxon>
        <taxon>Bacteroidota</taxon>
        <taxon>Cytophagia</taxon>
        <taxon>Cytophagales</taxon>
        <taxon>Spirosomataceae</taxon>
        <taxon>Runella</taxon>
    </lineage>
</organism>
<protein>
    <submittedName>
        <fullName evidence="3">T9SS type A sorting domain-containing protein</fullName>
    </submittedName>
</protein>
<gene>
    <name evidence="3" type="ORF">NCI00_13260</name>
</gene>
<dbReference type="InterPro" id="IPR026444">
    <property type="entry name" value="Secre_tail"/>
</dbReference>
<evidence type="ECO:0000313" key="4">
    <source>
        <dbReference type="Proteomes" id="UP001204772"/>
    </source>
</evidence>
<sequence length="364" mass="40643">MKKFFTFVCVFSLLHSAYASHLLGGEIRTRRLTTQGLTYEIRVLLYCDEVSGSLANDGQNSISVCVGERKQTLTATRQSRIKVTPEVSLNTYITQYTYATPNTYTVSVAIENRNGGLANFNSVNTPFYIQTTFATNLINATPVLNSVVGTQAAYSKQVFRDNVNAVDAEGDSLVYRLEVSKQSQPGTCTVKDIADYRYPNEVTREGVFQINSKTGELTWNAPVQVGNYAYAIIVEEWREGARISETQREVTLQVIDQGGDPVIIPPFEYPGNGVITSIESEPKDFLQIFPSPAQNRVKVSYSATKPVKVLFQLIDVKGKIVDEYQKPERYLTHIHEFNVGSLPQGTYLIRTIADKIVTGKFIKE</sequence>
<feature type="signal peptide" evidence="1">
    <location>
        <begin position="1"/>
        <end position="19"/>
    </location>
</feature>
<name>A0ABT1FNR6_9BACT</name>
<dbReference type="NCBIfam" id="TIGR04183">
    <property type="entry name" value="Por_Secre_tail"/>
    <property type="match status" value="1"/>
</dbReference>
<evidence type="ECO:0000259" key="2">
    <source>
        <dbReference type="Pfam" id="PF18962"/>
    </source>
</evidence>
<proteinExistence type="predicted"/>
<reference evidence="3 4" key="1">
    <citation type="submission" date="2022-06" db="EMBL/GenBank/DDBJ databases">
        <title>Runella sp. S5 genome sequencing.</title>
        <authorList>
            <person name="Park S."/>
        </authorList>
    </citation>
    <scope>NUCLEOTIDE SEQUENCE [LARGE SCALE GENOMIC DNA]</scope>
    <source>
        <strain evidence="3 4">S5</strain>
    </source>
</reference>
<evidence type="ECO:0000256" key="1">
    <source>
        <dbReference type="SAM" id="SignalP"/>
    </source>
</evidence>
<keyword evidence="4" id="KW-1185">Reference proteome</keyword>
<dbReference type="RefSeq" id="WP_253528266.1">
    <property type="nucleotide sequence ID" value="NZ_JAMZEL010000004.1"/>
</dbReference>
<dbReference type="Pfam" id="PF18962">
    <property type="entry name" value="Por_Secre_tail"/>
    <property type="match status" value="1"/>
</dbReference>